<protein>
    <submittedName>
        <fullName evidence="4">O-succinylbenzoate synthase</fullName>
    </submittedName>
</protein>
<dbReference type="STRING" id="1431546.CAQU_01530"/>
<dbReference type="Pfam" id="PF18374">
    <property type="entry name" value="Enolase_like_N"/>
    <property type="match status" value="1"/>
</dbReference>
<dbReference type="SMART" id="SM00922">
    <property type="entry name" value="MR_MLE"/>
    <property type="match status" value="1"/>
</dbReference>
<keyword evidence="2" id="KW-0479">Metal-binding</keyword>
<evidence type="ECO:0000256" key="1">
    <source>
        <dbReference type="ARBA" id="ARBA00022428"/>
    </source>
</evidence>
<evidence type="ECO:0000259" key="3">
    <source>
        <dbReference type="SMART" id="SM00922"/>
    </source>
</evidence>
<keyword evidence="1" id="KW-0474">Menaquinone biosynthesis</keyword>
<dbReference type="KEGG" id="caqu:CAQU_01530"/>
<dbReference type="Proteomes" id="UP000185478">
    <property type="component" value="Chromosome"/>
</dbReference>
<dbReference type="GO" id="GO:0009234">
    <property type="term" value="P:menaquinone biosynthetic process"/>
    <property type="evidence" value="ECO:0007669"/>
    <property type="project" value="UniProtKB-KW"/>
</dbReference>
<dbReference type="SFLD" id="SFLDS00001">
    <property type="entry name" value="Enolase"/>
    <property type="match status" value="1"/>
</dbReference>
<reference evidence="4 5" key="1">
    <citation type="submission" date="2014-08" db="EMBL/GenBank/DDBJ databases">
        <title>Complete genome sequence of Corynebacterium aquilae S-613T(T) (=DSM 44791(T)), isolated from the choana of a healthy golden eagle.</title>
        <authorList>
            <person name="Ruckert C."/>
            <person name="Albersmeier A."/>
            <person name="Winkler A."/>
            <person name="Kalinowski J."/>
        </authorList>
    </citation>
    <scope>NUCLEOTIDE SEQUENCE [LARGE SCALE GENOMIC DNA]</scope>
    <source>
        <strain evidence="4 5">S-613</strain>
    </source>
</reference>
<dbReference type="InterPro" id="IPR013342">
    <property type="entry name" value="Mandelate_racemase_C"/>
</dbReference>
<feature type="domain" description="Mandelate racemase/muconate lactonizing enzyme C-terminal" evidence="3">
    <location>
        <begin position="89"/>
        <end position="181"/>
    </location>
</feature>
<dbReference type="EMBL" id="CP009245">
    <property type="protein sequence ID" value="APT83969.1"/>
    <property type="molecule type" value="Genomic_DNA"/>
</dbReference>
<dbReference type="GO" id="GO:0003824">
    <property type="term" value="F:catalytic activity"/>
    <property type="evidence" value="ECO:0007669"/>
    <property type="project" value="UniProtKB-ARBA"/>
</dbReference>
<keyword evidence="5" id="KW-1185">Reference proteome</keyword>
<dbReference type="SFLD" id="SFLDG00180">
    <property type="entry name" value="muconate_cycloisomerase"/>
    <property type="match status" value="1"/>
</dbReference>
<dbReference type="PANTHER" id="PTHR48073:SF2">
    <property type="entry name" value="O-SUCCINYLBENZOATE SYNTHASE"/>
    <property type="match status" value="1"/>
</dbReference>
<dbReference type="PANTHER" id="PTHR48073">
    <property type="entry name" value="O-SUCCINYLBENZOATE SYNTHASE-RELATED"/>
    <property type="match status" value="1"/>
</dbReference>
<dbReference type="SUPFAM" id="SSF51604">
    <property type="entry name" value="Enolase C-terminal domain-like"/>
    <property type="match status" value="1"/>
</dbReference>
<evidence type="ECO:0000313" key="4">
    <source>
        <dbReference type="EMBL" id="APT83969.1"/>
    </source>
</evidence>
<dbReference type="SFLD" id="SFLDF00009">
    <property type="entry name" value="o-succinylbenzoate_synthase"/>
    <property type="match status" value="1"/>
</dbReference>
<accession>A0A1L7CDQ5</accession>
<dbReference type="CDD" id="cd03320">
    <property type="entry name" value="OSBS"/>
    <property type="match status" value="1"/>
</dbReference>
<evidence type="ECO:0000313" key="5">
    <source>
        <dbReference type="Proteomes" id="UP000185478"/>
    </source>
</evidence>
<dbReference type="Gene3D" id="3.20.20.120">
    <property type="entry name" value="Enolase-like C-terminal domain"/>
    <property type="match status" value="1"/>
</dbReference>
<dbReference type="Pfam" id="PF13378">
    <property type="entry name" value="MR_MLE_C"/>
    <property type="match status" value="1"/>
</dbReference>
<gene>
    <name evidence="4" type="ORF">CAQU_01530</name>
</gene>
<sequence length="327" mass="35245">MATIDVDDILDRAYIVALPMRVRFRGITTREALVIDGPAGWGEFSPFVEYPPHEAAWWLASALEAAYLGLPAPARDTIPVNATIPAVDPDAIPAILDRYAGCNTIKIKVAEPGHSLDADIARVRAVKQLRPDAHIRIDANRGYSTHDAITVIERIAPLDYAEQPCATIDELRTVRNHLRAHHIAAPIAADEAIRKATDPLAVATADAVDAAVLKVAPLGGVGRTLNLCAHLPMRITIASALDTAIGITSGLIAASHLPATATGLATQQLFAEDIAEPRPIINGTISTAPITIDPDRLHALSAPADRQHWWRQHLTQSLQQLRLRLHS</sequence>
<organism evidence="4 5">
    <name type="scientific">Corynebacterium aquilae DSM 44791</name>
    <dbReference type="NCBI Taxonomy" id="1431546"/>
    <lineage>
        <taxon>Bacteria</taxon>
        <taxon>Bacillati</taxon>
        <taxon>Actinomycetota</taxon>
        <taxon>Actinomycetes</taxon>
        <taxon>Mycobacteriales</taxon>
        <taxon>Corynebacteriaceae</taxon>
        <taxon>Corynebacterium</taxon>
    </lineage>
</organism>
<dbReference type="AlphaFoldDB" id="A0A1L7CDQ5"/>
<dbReference type="NCBIfam" id="NF002782">
    <property type="entry name" value="PRK02901.1"/>
    <property type="match status" value="1"/>
</dbReference>
<dbReference type="InterPro" id="IPR029017">
    <property type="entry name" value="Enolase-like_N"/>
</dbReference>
<proteinExistence type="predicted"/>
<name>A0A1L7CDQ5_9CORY</name>
<evidence type="ECO:0000256" key="2">
    <source>
        <dbReference type="ARBA" id="ARBA00022723"/>
    </source>
</evidence>
<dbReference type="InterPro" id="IPR036849">
    <property type="entry name" value="Enolase-like_C_sf"/>
</dbReference>
<dbReference type="Gene3D" id="3.30.390.10">
    <property type="entry name" value="Enolase-like, N-terminal domain"/>
    <property type="match status" value="1"/>
</dbReference>
<dbReference type="GO" id="GO:0046872">
    <property type="term" value="F:metal ion binding"/>
    <property type="evidence" value="ECO:0007669"/>
    <property type="project" value="UniProtKB-KW"/>
</dbReference>
<dbReference type="InterPro" id="IPR029065">
    <property type="entry name" value="Enolase_C-like"/>
</dbReference>